<comment type="caution">
    <text evidence="3">The sequence shown here is derived from an EMBL/GenBank/DDBJ whole genome shotgun (WGS) entry which is preliminary data.</text>
</comment>
<dbReference type="InterPro" id="IPR018309">
    <property type="entry name" value="Tscrpt_reg_PadR_C"/>
</dbReference>
<dbReference type="PANTHER" id="PTHR43252">
    <property type="entry name" value="TRANSCRIPTIONAL REGULATOR YQJI"/>
    <property type="match status" value="1"/>
</dbReference>
<evidence type="ECO:0000259" key="1">
    <source>
        <dbReference type="Pfam" id="PF03551"/>
    </source>
</evidence>
<dbReference type="InterPro" id="IPR036390">
    <property type="entry name" value="WH_DNA-bd_sf"/>
</dbReference>
<feature type="domain" description="Transcription regulator PadR N-terminal" evidence="1">
    <location>
        <begin position="7"/>
        <end position="79"/>
    </location>
</feature>
<dbReference type="AlphaFoldDB" id="A0A166TNN3"/>
<reference evidence="4 6" key="2">
    <citation type="journal article" date="2016" name="Front. Microbiol.">
        <title>Industrial Acetogenic Biocatalysts: A Comparative Metabolic and Genomic Analysis.</title>
        <authorList>
            <person name="Bengelsdorf F."/>
            <person name="Poehlein A."/>
            <person name="Sonja S."/>
            <person name="Erz C."/>
            <person name="Hummel T."/>
            <person name="Hoffmeister S."/>
            <person name="Daniel R."/>
            <person name="Durre P."/>
        </authorList>
    </citation>
    <scope>NUCLEOTIDE SEQUENCE [LARGE SCALE GENOMIC DNA]</scope>
    <source>
        <strain evidence="4 6">PTA-10522</strain>
    </source>
</reference>
<dbReference type="PANTHER" id="PTHR43252:SF6">
    <property type="entry name" value="NEGATIVE TRANSCRIPTION REGULATOR PADR"/>
    <property type="match status" value="1"/>
</dbReference>
<protein>
    <submittedName>
        <fullName evidence="3">Transcriptional regulator PadR-like family protein</fullName>
    </submittedName>
</protein>
<dbReference type="EMBL" id="LROR01000038">
    <property type="protein sequence ID" value="OBR95239.1"/>
    <property type="molecule type" value="Genomic_DNA"/>
</dbReference>
<reference evidence="3 5" key="1">
    <citation type="journal article" date="2015" name="Biotechnol. Bioeng.">
        <title>Genome sequence and phenotypic characterization of Caulobacter segnis.</title>
        <authorList>
            <person name="Patel S."/>
            <person name="Fletcher B."/>
            <person name="Scott D.C."/>
            <person name="Ely B."/>
        </authorList>
    </citation>
    <scope>NUCLEOTIDE SEQUENCE [LARGE SCALE GENOMIC DNA]</scope>
    <source>
        <strain evidence="3 5">PS02</strain>
    </source>
</reference>
<dbReference type="RefSeq" id="WP_013239132.1">
    <property type="nucleotide sequence ID" value="NZ_LITQ01000009.1"/>
</dbReference>
<feature type="domain" description="Transcription regulator PadR C-terminal" evidence="2">
    <location>
        <begin position="92"/>
        <end position="163"/>
    </location>
</feature>
<organism evidence="3 5">
    <name type="scientific">Clostridium coskatii</name>
    <dbReference type="NCBI Taxonomy" id="1705578"/>
    <lineage>
        <taxon>Bacteria</taxon>
        <taxon>Bacillati</taxon>
        <taxon>Bacillota</taxon>
        <taxon>Clostridia</taxon>
        <taxon>Eubacteriales</taxon>
        <taxon>Clostridiaceae</taxon>
        <taxon>Clostridium</taxon>
    </lineage>
</organism>
<dbReference type="InterPro" id="IPR036388">
    <property type="entry name" value="WH-like_DNA-bd_sf"/>
</dbReference>
<gene>
    <name evidence="4" type="ORF">CLCOS_15630</name>
    <name evidence="3" type="ORF">WX73_03820</name>
</gene>
<dbReference type="PATRIC" id="fig|1705578.3.peg.3894"/>
<dbReference type="InterPro" id="IPR005149">
    <property type="entry name" value="Tscrpt_reg_PadR_N"/>
</dbReference>
<keyword evidence="6" id="KW-1185">Reference proteome</keyword>
<name>A0A166TNN3_9CLOT</name>
<dbReference type="Gene3D" id="1.10.10.10">
    <property type="entry name" value="Winged helix-like DNA-binding domain superfamily/Winged helix DNA-binding domain"/>
    <property type="match status" value="1"/>
</dbReference>
<proteinExistence type="predicted"/>
<evidence type="ECO:0000313" key="4">
    <source>
        <dbReference type="EMBL" id="OBR95239.1"/>
    </source>
</evidence>
<dbReference type="Proteomes" id="UP000077384">
    <property type="component" value="Unassembled WGS sequence"/>
</dbReference>
<dbReference type="EMBL" id="LITQ01000009">
    <property type="protein sequence ID" value="OAA93910.1"/>
    <property type="molecule type" value="Genomic_DNA"/>
</dbReference>
<evidence type="ECO:0000313" key="3">
    <source>
        <dbReference type="EMBL" id="OAA93910.1"/>
    </source>
</evidence>
<dbReference type="SUPFAM" id="SSF46785">
    <property type="entry name" value="Winged helix' DNA-binding domain"/>
    <property type="match status" value="1"/>
</dbReference>
<sequence>MSTKHAILGLLNERPMYGYEIKKEFEKSVSCIWSINIGQLYTLLKKMESENEIVKKEISQKNRPDKFVYTIADKGKNELYKWLSEPVVMRQTKDEFYLKMMFLTQIQNEDAKKYIDKQIDIIEKQLNEFNKIKNINKTKRNKFMDILLEASIMHFEVDIQWLNIYKERMGLL</sequence>
<dbReference type="Pfam" id="PF03551">
    <property type="entry name" value="PadR"/>
    <property type="match status" value="1"/>
</dbReference>
<accession>A0A166TNN3</accession>
<evidence type="ECO:0000259" key="2">
    <source>
        <dbReference type="Pfam" id="PF10400"/>
    </source>
</evidence>
<dbReference type="Pfam" id="PF10400">
    <property type="entry name" value="Vir_act_alpha_C"/>
    <property type="match status" value="1"/>
</dbReference>
<evidence type="ECO:0000313" key="6">
    <source>
        <dbReference type="Proteomes" id="UP000093694"/>
    </source>
</evidence>
<dbReference type="Proteomes" id="UP000093694">
    <property type="component" value="Unassembled WGS sequence"/>
</dbReference>
<evidence type="ECO:0000313" key="5">
    <source>
        <dbReference type="Proteomes" id="UP000077384"/>
    </source>
</evidence>